<dbReference type="SUPFAM" id="SSF52047">
    <property type="entry name" value="RNI-like"/>
    <property type="match status" value="2"/>
</dbReference>
<dbReference type="Pfam" id="PF12937">
    <property type="entry name" value="F-box-like"/>
    <property type="match status" value="1"/>
</dbReference>
<dbReference type="GO" id="GO:0015031">
    <property type="term" value="P:protein transport"/>
    <property type="evidence" value="ECO:0007669"/>
    <property type="project" value="UniProtKB-KW"/>
</dbReference>
<dbReference type="PANTHER" id="PTHR13318:SF74">
    <property type="entry name" value="OS02G0658500 PROTEIN"/>
    <property type="match status" value="1"/>
</dbReference>
<name>A0A314U8P5_PRUYE</name>
<dbReference type="Pfam" id="PF03911">
    <property type="entry name" value="Sec61_beta"/>
    <property type="match status" value="1"/>
</dbReference>
<evidence type="ECO:0000256" key="3">
    <source>
        <dbReference type="ARBA" id="ARBA00022692"/>
    </source>
</evidence>
<dbReference type="InterPro" id="IPR001810">
    <property type="entry name" value="F-box_dom"/>
</dbReference>
<dbReference type="AlphaFoldDB" id="A0A314U8P5"/>
<feature type="region of interest" description="Disordered" evidence="9">
    <location>
        <begin position="527"/>
        <end position="554"/>
    </location>
</feature>
<feature type="compositionally biased region" description="Low complexity" evidence="9">
    <location>
        <begin position="52"/>
        <end position="70"/>
    </location>
</feature>
<accession>A0A314U8P5</accession>
<feature type="compositionally biased region" description="Low complexity" evidence="9">
    <location>
        <begin position="530"/>
        <end position="541"/>
    </location>
</feature>
<comment type="subcellular location">
    <subcellularLocation>
        <location evidence="8">Endomembrane system</location>
        <topology evidence="8">Single-pass membrane protein</topology>
    </subcellularLocation>
</comment>
<dbReference type="InterPro" id="IPR032675">
    <property type="entry name" value="LRR_dom_sf"/>
</dbReference>
<dbReference type="Gene3D" id="3.80.10.10">
    <property type="entry name" value="Ribonuclease Inhibitor"/>
    <property type="match status" value="2"/>
</dbReference>
<sequence length="605" mass="66262">MSYSPDRKSGSPPKSQVLKRPRPLSLPDQALKYVIMKMQLQSHHHHHHHHSSLSPSTASPSPHSESDLSSGFNSLNLDPPAPDSTSLLSDELLLSIFSKLPISQYLSNSLVCKRWLYLHGRLVQSVKVFDWGFLDSGRVFARFPNLTEFDIVHACIRSPRNSGILVTRKALTVHIDSLFSPNGFIEESDVLKNSVVDDGLGLIASSYPNLRRIAVIGASENGLLRIAEDCQTLQELELHCCGDLALKGISACRNLQIVKLIACVDGFYRAVISDIGLTILAQGCRRLVKLELCGCEGSYDGIKAIGQCCQMLEELTLNDHRMDGGWLAALPFCGNLKTLRLESCKDIDSNPGPDEHLGFCPTIEELHLRRCQVRDKHGVRALFLVCEAVRDIVLQDCWGLVDEVFAFASICRRVKLISLQGCSLLTTGGLESVLLCWKELQRLRVVSCKNITDSETTPALATLFSVLIELTWRPNTRSLLSSSLAGTGVGLKAHRSQKPSRIFKLRYTPASQLVLFTESTQKMVLGGGAPAPRGSAAATASMRRRRTTSGGASGGAAGTMLQFYTDDAPGLKISPNVVLIMSIGFIAFVAVLHVMGKLYFVRRDA</sequence>
<comment type="similarity">
    <text evidence="1">Belongs to the SEC61-beta family.</text>
</comment>
<keyword evidence="7 10" id="KW-0472">Membrane</keyword>
<evidence type="ECO:0000256" key="4">
    <source>
        <dbReference type="ARBA" id="ARBA00022927"/>
    </source>
</evidence>
<evidence type="ECO:0000256" key="9">
    <source>
        <dbReference type="SAM" id="MobiDB-lite"/>
    </source>
</evidence>
<organism evidence="12 13">
    <name type="scientific">Prunus yedoensis var. nudiflora</name>
    <dbReference type="NCBI Taxonomy" id="2094558"/>
    <lineage>
        <taxon>Eukaryota</taxon>
        <taxon>Viridiplantae</taxon>
        <taxon>Streptophyta</taxon>
        <taxon>Embryophyta</taxon>
        <taxon>Tracheophyta</taxon>
        <taxon>Spermatophyta</taxon>
        <taxon>Magnoliopsida</taxon>
        <taxon>eudicotyledons</taxon>
        <taxon>Gunneridae</taxon>
        <taxon>Pentapetalae</taxon>
        <taxon>rosids</taxon>
        <taxon>fabids</taxon>
        <taxon>Rosales</taxon>
        <taxon>Rosaceae</taxon>
        <taxon>Amygdaloideae</taxon>
        <taxon>Amygdaleae</taxon>
        <taxon>Prunus</taxon>
    </lineage>
</organism>
<dbReference type="EMBL" id="PJQY01003949">
    <property type="protein sequence ID" value="PQM33242.1"/>
    <property type="molecule type" value="Genomic_DNA"/>
</dbReference>
<dbReference type="PANTHER" id="PTHR13318">
    <property type="entry name" value="PARTNER OF PAIRED, ISOFORM B-RELATED"/>
    <property type="match status" value="1"/>
</dbReference>
<feature type="domain" description="F-box" evidence="11">
    <location>
        <begin position="90"/>
        <end position="116"/>
    </location>
</feature>
<evidence type="ECO:0000256" key="7">
    <source>
        <dbReference type="ARBA" id="ARBA00023136"/>
    </source>
</evidence>
<keyword evidence="2" id="KW-0813">Transport</keyword>
<evidence type="ECO:0000259" key="11">
    <source>
        <dbReference type="Pfam" id="PF12937"/>
    </source>
</evidence>
<dbReference type="Proteomes" id="UP000250321">
    <property type="component" value="Unassembled WGS sequence"/>
</dbReference>
<feature type="region of interest" description="Disordered" evidence="9">
    <location>
        <begin position="45"/>
        <end position="75"/>
    </location>
</feature>
<keyword evidence="13" id="KW-1185">Reference proteome</keyword>
<dbReference type="GO" id="GO:0019005">
    <property type="term" value="C:SCF ubiquitin ligase complex"/>
    <property type="evidence" value="ECO:0007669"/>
    <property type="project" value="TreeGrafter"/>
</dbReference>
<feature type="region of interest" description="Disordered" evidence="9">
    <location>
        <begin position="1"/>
        <end position="23"/>
    </location>
</feature>
<dbReference type="GO" id="GO:0031146">
    <property type="term" value="P:SCF-dependent proteasomal ubiquitin-dependent protein catabolic process"/>
    <property type="evidence" value="ECO:0007669"/>
    <property type="project" value="TreeGrafter"/>
</dbReference>
<dbReference type="InterPro" id="IPR016482">
    <property type="entry name" value="SecG/Sec61-beta/Sbh"/>
</dbReference>
<comment type="caution">
    <text evidence="12">The sequence shown here is derived from an EMBL/GenBank/DDBJ whole genome shotgun (WGS) entry which is preliminary data.</text>
</comment>
<evidence type="ECO:0000256" key="10">
    <source>
        <dbReference type="SAM" id="Phobius"/>
    </source>
</evidence>
<evidence type="ECO:0000256" key="2">
    <source>
        <dbReference type="ARBA" id="ARBA00022448"/>
    </source>
</evidence>
<feature type="transmembrane region" description="Helical" evidence="10">
    <location>
        <begin position="577"/>
        <end position="600"/>
    </location>
</feature>
<dbReference type="OrthoDB" id="550575at2759"/>
<keyword evidence="4" id="KW-0653">Protein transport</keyword>
<reference evidence="12 13" key="1">
    <citation type="submission" date="2018-02" db="EMBL/GenBank/DDBJ databases">
        <title>Draft genome of wild Prunus yedoensis var. nudiflora.</title>
        <authorList>
            <person name="Baek S."/>
            <person name="Kim J.-H."/>
            <person name="Choi K."/>
            <person name="Kim G.-B."/>
            <person name="Cho A."/>
            <person name="Jang H."/>
            <person name="Shin C.-H."/>
            <person name="Yu H.-J."/>
            <person name="Mun J.-H."/>
        </authorList>
    </citation>
    <scope>NUCLEOTIDE SEQUENCE [LARGE SCALE GENOMIC DNA]</scope>
    <source>
        <strain evidence="13">cv. Jeju island</strain>
        <tissue evidence="12">Leaf</tissue>
    </source>
</reference>
<dbReference type="FunFam" id="3.80.10.10:FF:002340">
    <property type="entry name" value="Uncharacterized protein"/>
    <property type="match status" value="1"/>
</dbReference>
<dbReference type="STRING" id="2094558.A0A314U8P5"/>
<evidence type="ECO:0000256" key="6">
    <source>
        <dbReference type="ARBA" id="ARBA00023010"/>
    </source>
</evidence>
<proteinExistence type="inferred from homology"/>
<evidence type="ECO:0000256" key="1">
    <source>
        <dbReference type="ARBA" id="ARBA00006103"/>
    </source>
</evidence>
<protein>
    <submittedName>
        <fullName evidence="12">F-box protein</fullName>
    </submittedName>
</protein>
<keyword evidence="6" id="KW-0811">Translocation</keyword>
<dbReference type="SUPFAM" id="SSF81383">
    <property type="entry name" value="F-box domain"/>
    <property type="match status" value="1"/>
</dbReference>
<dbReference type="GO" id="GO:0012505">
    <property type="term" value="C:endomembrane system"/>
    <property type="evidence" value="ECO:0007669"/>
    <property type="project" value="UniProtKB-SubCell"/>
</dbReference>
<evidence type="ECO:0000313" key="12">
    <source>
        <dbReference type="EMBL" id="PQM33242.1"/>
    </source>
</evidence>
<gene>
    <name evidence="12" type="ORF">Pyn_39041</name>
</gene>
<keyword evidence="3 10" id="KW-0812">Transmembrane</keyword>
<dbReference type="InterPro" id="IPR036047">
    <property type="entry name" value="F-box-like_dom_sf"/>
</dbReference>
<evidence type="ECO:0000313" key="13">
    <source>
        <dbReference type="Proteomes" id="UP000250321"/>
    </source>
</evidence>
<keyword evidence="5 10" id="KW-1133">Transmembrane helix</keyword>
<evidence type="ECO:0000256" key="8">
    <source>
        <dbReference type="ARBA" id="ARBA00037847"/>
    </source>
</evidence>
<evidence type="ECO:0000256" key="5">
    <source>
        <dbReference type="ARBA" id="ARBA00022989"/>
    </source>
</evidence>